<dbReference type="Proteomes" id="UP000321577">
    <property type="component" value="Unassembled WGS sequence"/>
</dbReference>
<proteinExistence type="predicted"/>
<gene>
    <name evidence="2" type="ORF">BGE01nite_56690</name>
</gene>
<evidence type="ECO:0000313" key="2">
    <source>
        <dbReference type="EMBL" id="GEP46378.1"/>
    </source>
</evidence>
<dbReference type="EMBL" id="BKAG01000093">
    <property type="protein sequence ID" value="GEP46378.1"/>
    <property type="molecule type" value="Genomic_DNA"/>
</dbReference>
<evidence type="ECO:0000256" key="1">
    <source>
        <dbReference type="SAM" id="Phobius"/>
    </source>
</evidence>
<keyword evidence="1" id="KW-1133">Transmembrane helix</keyword>
<keyword evidence="1" id="KW-0812">Transmembrane</keyword>
<evidence type="ECO:0000313" key="3">
    <source>
        <dbReference type="Proteomes" id="UP000321577"/>
    </source>
</evidence>
<accession>A0A512MI29</accession>
<protein>
    <submittedName>
        <fullName evidence="2">Uncharacterized protein</fullName>
    </submittedName>
</protein>
<sequence>MGHGGWVGVLVAMTVLMLMLMRMVVFVLAEFFEAFGEVGGDEGLEQDFFTRAVIAFESVFGELGLVELEGGDEDLPLLRGAVDAGGMRVQAGGHVEVHGLSGDGAGLDWL</sequence>
<feature type="transmembrane region" description="Helical" evidence="1">
    <location>
        <begin position="6"/>
        <end position="29"/>
    </location>
</feature>
<organism evidence="2 3">
    <name type="scientific">Brevifollis gellanilyticus</name>
    <dbReference type="NCBI Taxonomy" id="748831"/>
    <lineage>
        <taxon>Bacteria</taxon>
        <taxon>Pseudomonadati</taxon>
        <taxon>Verrucomicrobiota</taxon>
        <taxon>Verrucomicrobiia</taxon>
        <taxon>Verrucomicrobiales</taxon>
        <taxon>Verrucomicrobiaceae</taxon>
    </lineage>
</organism>
<keyword evidence="1" id="KW-0472">Membrane</keyword>
<dbReference type="AlphaFoldDB" id="A0A512MI29"/>
<keyword evidence="3" id="KW-1185">Reference proteome</keyword>
<reference evidence="2 3" key="1">
    <citation type="submission" date="2019-07" db="EMBL/GenBank/DDBJ databases">
        <title>Whole genome shotgun sequence of Brevifollis gellanilyticus NBRC 108608.</title>
        <authorList>
            <person name="Hosoyama A."/>
            <person name="Uohara A."/>
            <person name="Ohji S."/>
            <person name="Ichikawa N."/>
        </authorList>
    </citation>
    <scope>NUCLEOTIDE SEQUENCE [LARGE SCALE GENOMIC DNA]</scope>
    <source>
        <strain evidence="2 3">NBRC 108608</strain>
    </source>
</reference>
<name>A0A512MI29_9BACT</name>
<comment type="caution">
    <text evidence="2">The sequence shown here is derived from an EMBL/GenBank/DDBJ whole genome shotgun (WGS) entry which is preliminary data.</text>
</comment>